<organism evidence="2 3">
    <name type="scientific">Arthrobotrys conoides</name>
    <dbReference type="NCBI Taxonomy" id="74498"/>
    <lineage>
        <taxon>Eukaryota</taxon>
        <taxon>Fungi</taxon>
        <taxon>Dikarya</taxon>
        <taxon>Ascomycota</taxon>
        <taxon>Pezizomycotina</taxon>
        <taxon>Orbiliomycetes</taxon>
        <taxon>Orbiliales</taxon>
        <taxon>Orbiliaceae</taxon>
        <taxon>Arthrobotrys</taxon>
    </lineage>
</organism>
<name>A0AAN8NJ01_9PEZI</name>
<evidence type="ECO:0000313" key="3">
    <source>
        <dbReference type="Proteomes" id="UP001307849"/>
    </source>
</evidence>
<gene>
    <name evidence="2" type="ORF">TWF506_009736</name>
</gene>
<dbReference type="Proteomes" id="UP001307849">
    <property type="component" value="Unassembled WGS sequence"/>
</dbReference>
<protein>
    <submittedName>
        <fullName evidence="2">Uncharacterized protein</fullName>
    </submittedName>
</protein>
<feature type="region of interest" description="Disordered" evidence="1">
    <location>
        <begin position="59"/>
        <end position="79"/>
    </location>
</feature>
<evidence type="ECO:0000313" key="2">
    <source>
        <dbReference type="EMBL" id="KAK6510633.1"/>
    </source>
</evidence>
<accession>A0AAN8NJ01</accession>
<sequence>MEEDNGLIDLIPFPDVEEYRPNAGNAEVQNNGGIELIPVNGLHQYHEDDAGDIDIEAQTGSMNDDQLNNAFRGPLDRSY</sequence>
<proteinExistence type="predicted"/>
<reference evidence="2 3" key="1">
    <citation type="submission" date="2019-10" db="EMBL/GenBank/DDBJ databases">
        <authorList>
            <person name="Palmer J.M."/>
        </authorList>
    </citation>
    <scope>NUCLEOTIDE SEQUENCE [LARGE SCALE GENOMIC DNA]</scope>
    <source>
        <strain evidence="2 3">TWF506</strain>
    </source>
</reference>
<dbReference type="AlphaFoldDB" id="A0AAN8NJ01"/>
<dbReference type="EMBL" id="JAVHJM010000007">
    <property type="protein sequence ID" value="KAK6510633.1"/>
    <property type="molecule type" value="Genomic_DNA"/>
</dbReference>
<keyword evidence="3" id="KW-1185">Reference proteome</keyword>
<comment type="caution">
    <text evidence="2">The sequence shown here is derived from an EMBL/GenBank/DDBJ whole genome shotgun (WGS) entry which is preliminary data.</text>
</comment>
<evidence type="ECO:0000256" key="1">
    <source>
        <dbReference type="SAM" id="MobiDB-lite"/>
    </source>
</evidence>
<feature type="compositionally biased region" description="Polar residues" evidence="1">
    <location>
        <begin position="59"/>
        <end position="69"/>
    </location>
</feature>